<dbReference type="InterPro" id="IPR001279">
    <property type="entry name" value="Metallo-B-lactamas"/>
</dbReference>
<dbReference type="Gene3D" id="3.60.15.10">
    <property type="entry name" value="Ribonuclease Z/Hydroxyacylglutathione hydrolase-like"/>
    <property type="match status" value="1"/>
</dbReference>
<keyword evidence="7" id="KW-1185">Reference proteome</keyword>
<keyword evidence="2" id="KW-0479">Metal-binding</keyword>
<evidence type="ECO:0000256" key="1">
    <source>
        <dbReference type="ARBA" id="ARBA00001947"/>
    </source>
</evidence>
<dbReference type="EMBL" id="CP042435">
    <property type="protein sequence ID" value="QEC67775.1"/>
    <property type="molecule type" value="Genomic_DNA"/>
</dbReference>
<dbReference type="OrthoDB" id="9802248at2"/>
<keyword evidence="3 6" id="KW-0378">Hydrolase</keyword>
<feature type="domain" description="Metallo-beta-lactamase" evidence="5">
    <location>
        <begin position="13"/>
        <end position="195"/>
    </location>
</feature>
<proteinExistence type="predicted"/>
<evidence type="ECO:0000313" key="6">
    <source>
        <dbReference type="EMBL" id="QEC67775.1"/>
    </source>
</evidence>
<keyword evidence="4" id="KW-0862">Zinc</keyword>
<dbReference type="GO" id="GO:0046872">
    <property type="term" value="F:metal ion binding"/>
    <property type="evidence" value="ECO:0007669"/>
    <property type="project" value="UniProtKB-KW"/>
</dbReference>
<evidence type="ECO:0000256" key="2">
    <source>
        <dbReference type="ARBA" id="ARBA00022723"/>
    </source>
</evidence>
<dbReference type="KEGG" id="pgin:FRZ67_10880"/>
<dbReference type="PANTHER" id="PTHR46233">
    <property type="entry name" value="HYDROXYACYLGLUTATHIONE HYDROLASE GLOC"/>
    <property type="match status" value="1"/>
</dbReference>
<accession>A0A5B8V9F8</accession>
<dbReference type="RefSeq" id="WP_147189582.1">
    <property type="nucleotide sequence ID" value="NZ_CP042435.1"/>
</dbReference>
<dbReference type="Pfam" id="PF00753">
    <property type="entry name" value="Lactamase_B"/>
    <property type="match status" value="1"/>
</dbReference>
<reference evidence="6 7" key="1">
    <citation type="journal article" date="2016" name="Int. J. Syst. Evol. Microbiol.">
        <title>Panacibacter ginsenosidivorans gen. nov., sp. nov., with ginsenoside converting activity isolated from soil of a ginseng field.</title>
        <authorList>
            <person name="Siddiqi M.Z."/>
            <person name="Muhammad Shafi S."/>
            <person name="Choi K.D."/>
            <person name="Im W.T."/>
        </authorList>
    </citation>
    <scope>NUCLEOTIDE SEQUENCE [LARGE SCALE GENOMIC DNA]</scope>
    <source>
        <strain evidence="6 7">Gsoil1550</strain>
    </source>
</reference>
<dbReference type="InterPro" id="IPR051453">
    <property type="entry name" value="MBL_Glyoxalase_II"/>
</dbReference>
<evidence type="ECO:0000313" key="7">
    <source>
        <dbReference type="Proteomes" id="UP000321533"/>
    </source>
</evidence>
<dbReference type="Proteomes" id="UP000321533">
    <property type="component" value="Chromosome"/>
</dbReference>
<dbReference type="CDD" id="cd06262">
    <property type="entry name" value="metallo-hydrolase-like_MBL-fold"/>
    <property type="match status" value="1"/>
</dbReference>
<gene>
    <name evidence="6" type="ORF">FRZ67_10880</name>
</gene>
<dbReference type="SUPFAM" id="SSF56281">
    <property type="entry name" value="Metallo-hydrolase/oxidoreductase"/>
    <property type="match status" value="1"/>
</dbReference>
<dbReference type="GO" id="GO:0016787">
    <property type="term" value="F:hydrolase activity"/>
    <property type="evidence" value="ECO:0007669"/>
    <property type="project" value="UniProtKB-KW"/>
</dbReference>
<dbReference type="PANTHER" id="PTHR46233:SF3">
    <property type="entry name" value="HYDROXYACYLGLUTATHIONE HYDROLASE GLOC"/>
    <property type="match status" value="1"/>
</dbReference>
<dbReference type="InterPro" id="IPR036866">
    <property type="entry name" value="RibonucZ/Hydroxyglut_hydro"/>
</dbReference>
<dbReference type="SMART" id="SM00849">
    <property type="entry name" value="Lactamase_B"/>
    <property type="match status" value="1"/>
</dbReference>
<evidence type="ECO:0000256" key="4">
    <source>
        <dbReference type="ARBA" id="ARBA00022833"/>
    </source>
</evidence>
<evidence type="ECO:0000256" key="3">
    <source>
        <dbReference type="ARBA" id="ARBA00022801"/>
    </source>
</evidence>
<protein>
    <submittedName>
        <fullName evidence="6">MBL fold metallo-hydrolase</fullName>
    </submittedName>
</protein>
<comment type="cofactor">
    <cofactor evidence="1">
        <name>Zn(2+)</name>
        <dbReference type="ChEBI" id="CHEBI:29105"/>
    </cofactor>
</comment>
<dbReference type="AlphaFoldDB" id="A0A5B8V9F8"/>
<evidence type="ECO:0000259" key="5">
    <source>
        <dbReference type="SMART" id="SM00849"/>
    </source>
</evidence>
<sequence length="215" mass="24623">MMQLKMFTFNPVQENTYVLWNEKKDAIIIDPGCYFTAEEETLQTFIRENELKPVKLINTHCHFDHVFGLKWAAKTFELQVFLHPIAEKELQFAATSAIQWGFGIANYAGPFHYLNHGDTIELGNDKLKVLYTPGHSPGSICFYCEKQNFVIDGDVLFLQSIGRTDFPGSNHQQLLQSIKEQLFVLPDETIVYPGHGPHTTIGNEKKFNPFLREIA</sequence>
<organism evidence="6 7">
    <name type="scientific">Panacibacter ginsenosidivorans</name>
    <dbReference type="NCBI Taxonomy" id="1813871"/>
    <lineage>
        <taxon>Bacteria</taxon>
        <taxon>Pseudomonadati</taxon>
        <taxon>Bacteroidota</taxon>
        <taxon>Chitinophagia</taxon>
        <taxon>Chitinophagales</taxon>
        <taxon>Chitinophagaceae</taxon>
        <taxon>Panacibacter</taxon>
    </lineage>
</organism>
<name>A0A5B8V9F8_9BACT</name>